<dbReference type="EMBL" id="CM027680">
    <property type="protein sequence ID" value="KAG0548697.1"/>
    <property type="molecule type" value="Genomic_DNA"/>
</dbReference>
<organism evidence="9 10">
    <name type="scientific">Sorghum bicolor</name>
    <name type="common">Sorghum</name>
    <name type="synonym">Sorghum vulgare</name>
    <dbReference type="NCBI Taxonomy" id="4558"/>
    <lineage>
        <taxon>Eukaryota</taxon>
        <taxon>Viridiplantae</taxon>
        <taxon>Streptophyta</taxon>
        <taxon>Embryophyta</taxon>
        <taxon>Tracheophyta</taxon>
        <taxon>Spermatophyta</taxon>
        <taxon>Magnoliopsida</taxon>
        <taxon>Liliopsida</taxon>
        <taxon>Poales</taxon>
        <taxon>Poaceae</taxon>
        <taxon>PACMAD clade</taxon>
        <taxon>Panicoideae</taxon>
        <taxon>Andropogonodae</taxon>
        <taxon>Andropogoneae</taxon>
        <taxon>Sorghinae</taxon>
        <taxon>Sorghum</taxon>
    </lineage>
</organism>
<protein>
    <recommendedName>
        <fullName evidence="8">MADS-box domain-containing protein</fullName>
    </recommendedName>
</protein>
<dbReference type="PRINTS" id="PR00404">
    <property type="entry name" value="MADSDOMAIN"/>
</dbReference>
<dbReference type="GO" id="GO:0046983">
    <property type="term" value="F:protein dimerization activity"/>
    <property type="evidence" value="ECO:0007669"/>
    <property type="project" value="InterPro"/>
</dbReference>
<name>A0A921UY60_SORBI</name>
<keyword evidence="3" id="KW-0238">DNA-binding</keyword>
<dbReference type="SUPFAM" id="SSF55455">
    <property type="entry name" value="SRF-like"/>
    <property type="match status" value="1"/>
</dbReference>
<reference evidence="9" key="1">
    <citation type="journal article" date="2019" name="BMC Genomics">
        <title>A new reference genome for Sorghum bicolor reveals high levels of sequence similarity between sweet and grain genotypes: implications for the genetics of sugar metabolism.</title>
        <authorList>
            <person name="Cooper E.A."/>
            <person name="Brenton Z.W."/>
            <person name="Flinn B.S."/>
            <person name="Jenkins J."/>
            <person name="Shu S."/>
            <person name="Flowers D."/>
            <person name="Luo F."/>
            <person name="Wang Y."/>
            <person name="Xia P."/>
            <person name="Barry K."/>
            <person name="Daum C."/>
            <person name="Lipzen A."/>
            <person name="Yoshinaga Y."/>
            <person name="Schmutz J."/>
            <person name="Saski C."/>
            <person name="Vermerris W."/>
            <person name="Kresovich S."/>
        </authorList>
    </citation>
    <scope>NUCLEOTIDE SEQUENCE</scope>
</reference>
<comment type="caution">
    <text evidence="9">The sequence shown here is derived from an EMBL/GenBank/DDBJ whole genome shotgun (WGS) entry which is preliminary data.</text>
</comment>
<sequence length="320" mass="34129">MTTISVPPFPSKILHVVAAAAMARKKVTLQWIANDATRRATFKKRRKGLMKKASELATLCDVDACVVVYGEGETQPEVWPDVAKAAQVLARFKAMPELDQCKKMMDMEGFLTQRIDKLKEQLHKAQRENRERETTLLLHDAIVGRRPSLVGLSVEDIAGLGWMVENRLVGVKESLERHHHQVQAAAGKQPQGGGHQGNVVVPPPTLQLQMPPQVSLQPLIPYSIGGGPAGQTDGVHHQASPQPQPHPQASSWLMEVARAGGDLGALVYSGFGGGRGSFGGSAGAGTSTSAVAADMLPHLGNFGAGFAWPDPAGPSSFPPM</sequence>
<dbReference type="GO" id="GO:0005634">
    <property type="term" value="C:nucleus"/>
    <property type="evidence" value="ECO:0007669"/>
    <property type="project" value="UniProtKB-SubCell"/>
</dbReference>
<comment type="subcellular location">
    <subcellularLocation>
        <location evidence="1">Nucleus</location>
    </subcellularLocation>
</comment>
<keyword evidence="2" id="KW-0805">Transcription regulation</keyword>
<dbReference type="GO" id="GO:0000981">
    <property type="term" value="F:DNA-binding transcription factor activity, RNA polymerase II-specific"/>
    <property type="evidence" value="ECO:0007669"/>
    <property type="project" value="InterPro"/>
</dbReference>
<keyword evidence="4" id="KW-0804">Transcription</keyword>
<keyword evidence="6" id="KW-0175">Coiled coil</keyword>
<evidence type="ECO:0000256" key="3">
    <source>
        <dbReference type="ARBA" id="ARBA00023125"/>
    </source>
</evidence>
<dbReference type="FunFam" id="3.40.1810.10:FF:000041">
    <property type="entry name" value="Agamous-like MADS-box protein AGL80"/>
    <property type="match status" value="1"/>
</dbReference>
<dbReference type="CDD" id="cd00266">
    <property type="entry name" value="MADS_SRF_like"/>
    <property type="match status" value="1"/>
</dbReference>
<evidence type="ECO:0000256" key="5">
    <source>
        <dbReference type="ARBA" id="ARBA00023242"/>
    </source>
</evidence>
<dbReference type="PANTHER" id="PTHR48019">
    <property type="entry name" value="SERUM RESPONSE FACTOR HOMOLOG"/>
    <property type="match status" value="1"/>
</dbReference>
<reference evidence="9" key="2">
    <citation type="submission" date="2020-10" db="EMBL/GenBank/DDBJ databases">
        <authorList>
            <person name="Cooper E.A."/>
            <person name="Brenton Z.W."/>
            <person name="Flinn B.S."/>
            <person name="Jenkins J."/>
            <person name="Shu S."/>
            <person name="Flowers D."/>
            <person name="Luo F."/>
            <person name="Wang Y."/>
            <person name="Xia P."/>
            <person name="Barry K."/>
            <person name="Daum C."/>
            <person name="Lipzen A."/>
            <person name="Yoshinaga Y."/>
            <person name="Schmutz J."/>
            <person name="Saski C."/>
            <person name="Vermerris W."/>
            <person name="Kresovich S."/>
        </authorList>
    </citation>
    <scope>NUCLEOTIDE SEQUENCE</scope>
</reference>
<evidence type="ECO:0000313" key="10">
    <source>
        <dbReference type="Proteomes" id="UP000807115"/>
    </source>
</evidence>
<evidence type="ECO:0000256" key="1">
    <source>
        <dbReference type="ARBA" id="ARBA00004123"/>
    </source>
</evidence>
<feature type="compositionally biased region" description="Low complexity" evidence="7">
    <location>
        <begin position="237"/>
        <end position="249"/>
    </location>
</feature>
<dbReference type="Pfam" id="PF00319">
    <property type="entry name" value="SRF-TF"/>
    <property type="match status" value="1"/>
</dbReference>
<accession>A0A921UY60</accession>
<dbReference type="Gene3D" id="3.40.1810.10">
    <property type="entry name" value="Transcription factor, MADS-box"/>
    <property type="match status" value="1"/>
</dbReference>
<evidence type="ECO:0000256" key="7">
    <source>
        <dbReference type="SAM" id="MobiDB-lite"/>
    </source>
</evidence>
<evidence type="ECO:0000256" key="2">
    <source>
        <dbReference type="ARBA" id="ARBA00023015"/>
    </source>
</evidence>
<dbReference type="InterPro" id="IPR033897">
    <property type="entry name" value="SRF-like_MADS-box"/>
</dbReference>
<dbReference type="PROSITE" id="PS50066">
    <property type="entry name" value="MADS_BOX_2"/>
    <property type="match status" value="1"/>
</dbReference>
<evidence type="ECO:0000313" key="9">
    <source>
        <dbReference type="EMBL" id="KAG0548697.1"/>
    </source>
</evidence>
<feature type="coiled-coil region" evidence="6">
    <location>
        <begin position="108"/>
        <end position="135"/>
    </location>
</feature>
<dbReference type="InterPro" id="IPR050142">
    <property type="entry name" value="MADS-box/MEF2_TF"/>
</dbReference>
<dbReference type="GO" id="GO:0000987">
    <property type="term" value="F:cis-regulatory region sequence-specific DNA binding"/>
    <property type="evidence" value="ECO:0007669"/>
    <property type="project" value="InterPro"/>
</dbReference>
<dbReference type="InterPro" id="IPR002100">
    <property type="entry name" value="TF_MADSbox"/>
</dbReference>
<dbReference type="InterPro" id="IPR036879">
    <property type="entry name" value="TF_MADSbox_sf"/>
</dbReference>
<proteinExistence type="predicted"/>
<dbReference type="GO" id="GO:0045944">
    <property type="term" value="P:positive regulation of transcription by RNA polymerase II"/>
    <property type="evidence" value="ECO:0007669"/>
    <property type="project" value="InterPro"/>
</dbReference>
<evidence type="ECO:0000259" key="8">
    <source>
        <dbReference type="PROSITE" id="PS50066"/>
    </source>
</evidence>
<evidence type="ECO:0000256" key="4">
    <source>
        <dbReference type="ARBA" id="ARBA00023163"/>
    </source>
</evidence>
<dbReference type="SMART" id="SM00432">
    <property type="entry name" value="MADS"/>
    <property type="match status" value="1"/>
</dbReference>
<feature type="region of interest" description="Disordered" evidence="7">
    <location>
        <begin position="225"/>
        <end position="249"/>
    </location>
</feature>
<feature type="domain" description="MADS-box" evidence="8">
    <location>
        <begin position="22"/>
        <end position="71"/>
    </location>
</feature>
<dbReference type="AlphaFoldDB" id="A0A921UY60"/>
<gene>
    <name evidence="9" type="ORF">BDA96_01G189200</name>
</gene>
<dbReference type="Proteomes" id="UP000807115">
    <property type="component" value="Chromosome 1"/>
</dbReference>
<evidence type="ECO:0000256" key="6">
    <source>
        <dbReference type="SAM" id="Coils"/>
    </source>
</evidence>
<keyword evidence="5" id="KW-0539">Nucleus</keyword>